<name>A0AAU3I5Y5_9ACTN</name>
<evidence type="ECO:0000256" key="2">
    <source>
        <dbReference type="ARBA" id="ARBA00022692"/>
    </source>
</evidence>
<evidence type="ECO:0000256" key="7">
    <source>
        <dbReference type="SAM" id="SignalP"/>
    </source>
</evidence>
<dbReference type="SUPFAM" id="SSF69318">
    <property type="entry name" value="Integrin alpha N-terminal domain"/>
    <property type="match status" value="1"/>
</dbReference>
<sequence>MRAPQSRRALRLASALVAAGLCLSASPQALAADDSGSAMKLTSAEAETLAAHVSLDPYTDATGTGTGTVSPKSADAPKPADDGTGTDTGSGSGTDTGSGSQLDGASADVDPTTKVTLTGASTLEGVRGMGATVPVGKNGDYFTVNSMGYVQRHTADGSEVWARTSSSFYTDWQVKPTQVWRAEPYPAQILMGYNAVSPFSANSDNGYSTGDLTGDGVPDVVFSAQVGTTPYPRPFTSPGSSLTTGTFVTVLDGRTGRTVWSKLYNRASMVKIVDGTLLVADAPRMSGDSKVPAGATATLTGMRFTSADGVLTPARTWTYDTGEARRANWGDIQYLGKGKVALTWNLAKATGVDARGRTLVLDTADGSVDWQTDSMLYGRQLRLDAGRERIVALEQQDATDAVRYEVASYDLRTGHRATLETRDNVLPTALTVGDLTAKDGDEYAVAESSLDEDYWVNASTVRVLDGTAPDTLLWSSTVKRDSDNSKDAASVWRLQVADGRLVTSAQDDREINGANNPGGARYASLTVFSAKGDIKWQQKGVAAAPMYQDVFSDDRGTHVRVVDQAENIRTFKLGSGKAEDVTPLMGDIAYAEATDLDKDGKKDVVMAGSSNGVWAYSGPSLVSGKPEKLWQATVPGAVHDIETGDVDGDGRPEIVVAADTAVVVLDGRTGKTLATIEGGAGQYVRSAELADLNGDGELDILVPTDALRAYHGDGRALWTYSAPQSAGDVRFTDPSVNDGKVYAAYASLDAYQRTDAVTDAVALDAKNGRVRWDVAPKAPAEAVGGVRTATPNDGILASRDIPYADGHAVVYQWNVTAPVEINGAESLSPRNYFEIRDGRTGEVLHSGYAGGLWTHFSYFTDNGVLYEGGTASFRRYEADGVDSKAGVLPQSYGGGFLTGPGGRRLLVAGVEGGLYLWDPSIFESADTWANGVGSATLMGARDHFAADLDGDGVDEALSLTGDYNGLDRMAEEFGGRYYLPNNAIHQVTTYKLS</sequence>
<organism evidence="8">
    <name type="scientific">Streptomyces sp. NBC_01393</name>
    <dbReference type="NCBI Taxonomy" id="2903851"/>
    <lineage>
        <taxon>Bacteria</taxon>
        <taxon>Bacillati</taxon>
        <taxon>Actinomycetota</taxon>
        <taxon>Actinomycetes</taxon>
        <taxon>Kitasatosporales</taxon>
        <taxon>Streptomycetaceae</taxon>
        <taxon>Streptomyces</taxon>
    </lineage>
</organism>
<feature type="chain" id="PRO_5043962587" evidence="7">
    <location>
        <begin position="32"/>
        <end position="993"/>
    </location>
</feature>
<dbReference type="InterPro" id="IPR045232">
    <property type="entry name" value="FAM234"/>
</dbReference>
<keyword evidence="2" id="KW-0812">Transmembrane</keyword>
<evidence type="ECO:0000256" key="4">
    <source>
        <dbReference type="ARBA" id="ARBA00022989"/>
    </source>
</evidence>
<feature type="compositionally biased region" description="Polar residues" evidence="6">
    <location>
        <begin position="61"/>
        <end position="71"/>
    </location>
</feature>
<proteinExistence type="predicted"/>
<dbReference type="InterPro" id="IPR015943">
    <property type="entry name" value="WD40/YVTN_repeat-like_dom_sf"/>
</dbReference>
<dbReference type="InterPro" id="IPR006311">
    <property type="entry name" value="TAT_signal"/>
</dbReference>
<feature type="compositionally biased region" description="Gly residues" evidence="6">
    <location>
        <begin position="86"/>
        <end position="96"/>
    </location>
</feature>
<gene>
    <name evidence="8" type="ORF">OG699_31210</name>
</gene>
<evidence type="ECO:0000256" key="3">
    <source>
        <dbReference type="ARBA" id="ARBA00022729"/>
    </source>
</evidence>
<dbReference type="Pfam" id="PF13517">
    <property type="entry name" value="FG-GAP_3"/>
    <property type="match status" value="1"/>
</dbReference>
<dbReference type="InterPro" id="IPR011047">
    <property type="entry name" value="Quinoprotein_ADH-like_sf"/>
</dbReference>
<keyword evidence="5" id="KW-0472">Membrane</keyword>
<dbReference type="SUPFAM" id="SSF50998">
    <property type="entry name" value="Quinoprotein alcohol dehydrogenase-like"/>
    <property type="match status" value="2"/>
</dbReference>
<evidence type="ECO:0000256" key="6">
    <source>
        <dbReference type="SAM" id="MobiDB-lite"/>
    </source>
</evidence>
<dbReference type="EMBL" id="CP109546">
    <property type="protein sequence ID" value="WTZ12053.1"/>
    <property type="molecule type" value="Genomic_DNA"/>
</dbReference>
<feature type="region of interest" description="Disordered" evidence="6">
    <location>
        <begin position="57"/>
        <end position="112"/>
    </location>
</feature>
<feature type="signal peptide" evidence="7">
    <location>
        <begin position="1"/>
        <end position="31"/>
    </location>
</feature>
<comment type="subcellular location">
    <subcellularLocation>
        <location evidence="1">Membrane</location>
        <topology evidence="1">Single-pass membrane protein</topology>
    </subcellularLocation>
</comment>
<dbReference type="InterPro" id="IPR013517">
    <property type="entry name" value="FG-GAP"/>
</dbReference>
<reference evidence="8" key="1">
    <citation type="submission" date="2022-10" db="EMBL/GenBank/DDBJ databases">
        <title>The complete genomes of actinobacterial strains from the NBC collection.</title>
        <authorList>
            <person name="Joergensen T.S."/>
            <person name="Alvarez Arevalo M."/>
            <person name="Sterndorff E.B."/>
            <person name="Faurdal D."/>
            <person name="Vuksanovic O."/>
            <person name="Mourched A.-S."/>
            <person name="Charusanti P."/>
            <person name="Shaw S."/>
            <person name="Blin K."/>
            <person name="Weber T."/>
        </authorList>
    </citation>
    <scope>NUCLEOTIDE SEQUENCE</scope>
    <source>
        <strain evidence="8">NBC_01393</strain>
    </source>
</reference>
<keyword evidence="4" id="KW-1133">Transmembrane helix</keyword>
<dbReference type="InterPro" id="IPR028994">
    <property type="entry name" value="Integrin_alpha_N"/>
</dbReference>
<evidence type="ECO:0000256" key="1">
    <source>
        <dbReference type="ARBA" id="ARBA00004167"/>
    </source>
</evidence>
<accession>A0AAU3I5Y5</accession>
<dbReference type="GO" id="GO:0016020">
    <property type="term" value="C:membrane"/>
    <property type="evidence" value="ECO:0007669"/>
    <property type="project" value="UniProtKB-SubCell"/>
</dbReference>
<dbReference type="Gene3D" id="2.130.10.10">
    <property type="entry name" value="YVTN repeat-like/Quinoprotein amine dehydrogenase"/>
    <property type="match status" value="1"/>
</dbReference>
<keyword evidence="3 7" id="KW-0732">Signal</keyword>
<evidence type="ECO:0000313" key="8">
    <source>
        <dbReference type="EMBL" id="WTZ12053.1"/>
    </source>
</evidence>
<evidence type="ECO:0000256" key="5">
    <source>
        <dbReference type="ARBA" id="ARBA00023136"/>
    </source>
</evidence>
<dbReference type="PANTHER" id="PTHR21419">
    <property type="match status" value="1"/>
</dbReference>
<dbReference type="AlphaFoldDB" id="A0AAU3I5Y5"/>
<dbReference type="PROSITE" id="PS51318">
    <property type="entry name" value="TAT"/>
    <property type="match status" value="1"/>
</dbReference>
<protein>
    <submittedName>
        <fullName evidence="8">VCBS repeat-containing protein</fullName>
    </submittedName>
</protein>
<dbReference type="PANTHER" id="PTHR21419:SF30">
    <property type="entry name" value="IG-LIKE DOMAIN-CONTAINING PROTEIN"/>
    <property type="match status" value="1"/>
</dbReference>